<dbReference type="InterPro" id="IPR021757">
    <property type="entry name" value="Ribosomal_mL46_N"/>
</dbReference>
<comment type="caution">
    <text evidence="9">The sequence shown here is derived from an EMBL/GenBank/DDBJ whole genome shotgun (WGS) entry which is preliminary data.</text>
</comment>
<dbReference type="GO" id="GO:0003735">
    <property type="term" value="F:structural constituent of ribosome"/>
    <property type="evidence" value="ECO:0007669"/>
    <property type="project" value="InterPro"/>
</dbReference>
<dbReference type="PANTHER" id="PTHR13124:SF12">
    <property type="entry name" value="LARGE RIBOSOMAL SUBUNIT PROTEIN ML46"/>
    <property type="match status" value="1"/>
</dbReference>
<keyword evidence="6" id="KW-0687">Ribonucleoprotein</keyword>
<evidence type="ECO:0000256" key="3">
    <source>
        <dbReference type="ARBA" id="ARBA00022946"/>
    </source>
</evidence>
<dbReference type="PANTHER" id="PTHR13124">
    <property type="entry name" value="39S RIBOSOMAL PROTEIN L46, MITOCHONDRIAL PRECURSOR-RELATED"/>
    <property type="match status" value="1"/>
</dbReference>
<reference evidence="9 10" key="1">
    <citation type="journal article" date="2023" name="Elife">
        <title>Identification of key yeast species and microbe-microbe interactions impacting larval growth of Drosophila in the wild.</title>
        <authorList>
            <person name="Mure A."/>
            <person name="Sugiura Y."/>
            <person name="Maeda R."/>
            <person name="Honda K."/>
            <person name="Sakurai N."/>
            <person name="Takahashi Y."/>
            <person name="Watada M."/>
            <person name="Katoh T."/>
            <person name="Gotoh A."/>
            <person name="Gotoh Y."/>
            <person name="Taniguchi I."/>
            <person name="Nakamura K."/>
            <person name="Hayashi T."/>
            <person name="Katayama T."/>
            <person name="Uemura T."/>
            <person name="Hattori Y."/>
        </authorList>
    </citation>
    <scope>NUCLEOTIDE SEQUENCE [LARGE SCALE GENOMIC DNA]</scope>
    <source>
        <strain evidence="9 10">KH-74</strain>
    </source>
</reference>
<proteinExistence type="inferred from homology"/>
<evidence type="ECO:0000256" key="5">
    <source>
        <dbReference type="ARBA" id="ARBA00023128"/>
    </source>
</evidence>
<evidence type="ECO:0000256" key="2">
    <source>
        <dbReference type="ARBA" id="ARBA00009070"/>
    </source>
</evidence>
<gene>
    <name evidence="9" type="ORF">DAKH74_054660</name>
</gene>
<dbReference type="InterPro" id="IPR040008">
    <property type="entry name" value="Ribosomal_mL46"/>
</dbReference>
<accession>A0AAV5SB12</accession>
<sequence>MSTPAKRVVSKGVPIRANLILSRIPIVVPEETKIEKQYRQYQNALERRLMWTFPAYHYFKKGTLSEHKFLSVQKKPITNNPNVWFPKGVPDIQHGRERSKAQEVILPKSETSDDSNITRPVEKNSIVTEADKAGDKSSLERQLRKTLYLLVNYKKGGWSFPKFDIDESRSLDLTAENGLRKIGGENINTWTVSKKPVGAIESKDGSLDFFIKSHILAGKFDIVKESKGDIGEYAWLTKTEIQEKLGDDYFSQTGYMLTE</sequence>
<evidence type="ECO:0000256" key="7">
    <source>
        <dbReference type="ARBA" id="ARBA00035190"/>
    </source>
</evidence>
<dbReference type="AlphaFoldDB" id="A0AAV5SB12"/>
<dbReference type="Pfam" id="PF11788">
    <property type="entry name" value="MRP-L46"/>
    <property type="match status" value="1"/>
</dbReference>
<dbReference type="Gene3D" id="3.90.79.10">
    <property type="entry name" value="Nucleoside Triphosphate Pyrophosphohydrolase"/>
    <property type="match status" value="1"/>
</dbReference>
<comment type="similarity">
    <text evidence="2">Belongs to the mitochondrion-specific ribosomal protein mL46 family.</text>
</comment>
<keyword evidence="5" id="KW-0496">Mitochondrion</keyword>
<evidence type="ECO:0000256" key="4">
    <source>
        <dbReference type="ARBA" id="ARBA00022980"/>
    </source>
</evidence>
<dbReference type="Proteomes" id="UP001377567">
    <property type="component" value="Unassembled WGS sequence"/>
</dbReference>
<dbReference type="CDD" id="cd04661">
    <property type="entry name" value="NUDIX_MRP_L46"/>
    <property type="match status" value="1"/>
</dbReference>
<protein>
    <recommendedName>
        <fullName evidence="7">Large ribosomal subunit protein mL46</fullName>
    </recommendedName>
</protein>
<name>A0AAV5SB12_MAUHU</name>
<dbReference type="InterPro" id="IPR033650">
    <property type="entry name" value="Ribosomal_mL46_NUDIX"/>
</dbReference>
<feature type="domain" description="Large ribosomal subunit protein mL46 N-terminal" evidence="8">
    <location>
        <begin position="15"/>
        <end position="131"/>
    </location>
</feature>
<evidence type="ECO:0000256" key="6">
    <source>
        <dbReference type="ARBA" id="ARBA00023274"/>
    </source>
</evidence>
<evidence type="ECO:0000313" key="9">
    <source>
        <dbReference type="EMBL" id="GMM58849.1"/>
    </source>
</evidence>
<evidence type="ECO:0000259" key="8">
    <source>
        <dbReference type="Pfam" id="PF11788"/>
    </source>
</evidence>
<keyword evidence="3" id="KW-0809">Transit peptide</keyword>
<keyword evidence="10" id="KW-1185">Reference proteome</keyword>
<organism evidence="9 10">
    <name type="scientific">Maudiozyma humilis</name>
    <name type="common">Sour dough yeast</name>
    <name type="synonym">Kazachstania humilis</name>
    <dbReference type="NCBI Taxonomy" id="51915"/>
    <lineage>
        <taxon>Eukaryota</taxon>
        <taxon>Fungi</taxon>
        <taxon>Dikarya</taxon>
        <taxon>Ascomycota</taxon>
        <taxon>Saccharomycotina</taxon>
        <taxon>Saccharomycetes</taxon>
        <taxon>Saccharomycetales</taxon>
        <taxon>Saccharomycetaceae</taxon>
        <taxon>Maudiozyma</taxon>
    </lineage>
</organism>
<evidence type="ECO:0000313" key="10">
    <source>
        <dbReference type="Proteomes" id="UP001377567"/>
    </source>
</evidence>
<comment type="subcellular location">
    <subcellularLocation>
        <location evidence="1">Mitochondrion</location>
    </subcellularLocation>
</comment>
<dbReference type="GO" id="GO:0005762">
    <property type="term" value="C:mitochondrial large ribosomal subunit"/>
    <property type="evidence" value="ECO:0007669"/>
    <property type="project" value="TreeGrafter"/>
</dbReference>
<dbReference type="EMBL" id="BTGD01000025">
    <property type="protein sequence ID" value="GMM58849.1"/>
    <property type="molecule type" value="Genomic_DNA"/>
</dbReference>
<evidence type="ECO:0000256" key="1">
    <source>
        <dbReference type="ARBA" id="ARBA00004173"/>
    </source>
</evidence>
<keyword evidence="4 9" id="KW-0689">Ribosomal protein</keyword>